<dbReference type="EMBL" id="MNPL01024483">
    <property type="protein sequence ID" value="OQR68516.1"/>
    <property type="molecule type" value="Genomic_DNA"/>
</dbReference>
<keyword evidence="2" id="KW-1185">Reference proteome</keyword>
<name>A0A1V9X535_9ACAR</name>
<evidence type="ECO:0000313" key="1">
    <source>
        <dbReference type="EMBL" id="OQR68516.1"/>
    </source>
</evidence>
<organism evidence="1 2">
    <name type="scientific">Tropilaelaps mercedesae</name>
    <dbReference type="NCBI Taxonomy" id="418985"/>
    <lineage>
        <taxon>Eukaryota</taxon>
        <taxon>Metazoa</taxon>
        <taxon>Ecdysozoa</taxon>
        <taxon>Arthropoda</taxon>
        <taxon>Chelicerata</taxon>
        <taxon>Arachnida</taxon>
        <taxon>Acari</taxon>
        <taxon>Parasitiformes</taxon>
        <taxon>Mesostigmata</taxon>
        <taxon>Gamasina</taxon>
        <taxon>Dermanyssoidea</taxon>
        <taxon>Laelapidae</taxon>
        <taxon>Tropilaelaps</taxon>
    </lineage>
</organism>
<proteinExistence type="predicted"/>
<reference evidence="1 2" key="1">
    <citation type="journal article" date="2017" name="Gigascience">
        <title>Draft genome of the honey bee ectoparasitic mite, Tropilaelaps mercedesae, is shaped by the parasitic life history.</title>
        <authorList>
            <person name="Dong X."/>
            <person name="Armstrong S.D."/>
            <person name="Xia D."/>
            <person name="Makepeace B.L."/>
            <person name="Darby A.C."/>
            <person name="Kadowaki T."/>
        </authorList>
    </citation>
    <scope>NUCLEOTIDE SEQUENCE [LARGE SCALE GENOMIC DNA]</scope>
    <source>
        <strain evidence="1">Wuxi-XJTLU</strain>
    </source>
</reference>
<protein>
    <submittedName>
        <fullName evidence="1">Uncharacterized protein</fullName>
    </submittedName>
</protein>
<gene>
    <name evidence="1" type="ORF">BIW11_12866</name>
</gene>
<dbReference type="Proteomes" id="UP000192247">
    <property type="component" value="Unassembled WGS sequence"/>
</dbReference>
<dbReference type="AlphaFoldDB" id="A0A1V9X535"/>
<comment type="caution">
    <text evidence="1">The sequence shown here is derived from an EMBL/GenBank/DDBJ whole genome shotgun (WGS) entry which is preliminary data.</text>
</comment>
<accession>A0A1V9X535</accession>
<dbReference type="InParanoid" id="A0A1V9X535"/>
<evidence type="ECO:0000313" key="2">
    <source>
        <dbReference type="Proteomes" id="UP000192247"/>
    </source>
</evidence>
<sequence length="22" mass="2607">MSVLEDEMKVIHSLTQRTFTLK</sequence>